<organism evidence="1 2">
    <name type="scientific">Stegodyphus mimosarum</name>
    <name type="common">African social velvet spider</name>
    <dbReference type="NCBI Taxonomy" id="407821"/>
    <lineage>
        <taxon>Eukaryota</taxon>
        <taxon>Metazoa</taxon>
        <taxon>Ecdysozoa</taxon>
        <taxon>Arthropoda</taxon>
        <taxon>Chelicerata</taxon>
        <taxon>Arachnida</taxon>
        <taxon>Araneae</taxon>
        <taxon>Araneomorphae</taxon>
        <taxon>Entelegynae</taxon>
        <taxon>Eresoidea</taxon>
        <taxon>Eresidae</taxon>
        <taxon>Stegodyphus</taxon>
    </lineage>
</organism>
<proteinExistence type="predicted"/>
<accession>A0A087V0V0</accession>
<dbReference type="Proteomes" id="UP000054359">
    <property type="component" value="Unassembled WGS sequence"/>
</dbReference>
<feature type="non-terminal residue" evidence="1">
    <location>
        <position position="118"/>
    </location>
</feature>
<evidence type="ECO:0000313" key="1">
    <source>
        <dbReference type="EMBL" id="KFM83239.1"/>
    </source>
</evidence>
<reference evidence="1 2" key="1">
    <citation type="submission" date="2013-11" db="EMBL/GenBank/DDBJ databases">
        <title>Genome sequencing of Stegodyphus mimosarum.</title>
        <authorList>
            <person name="Bechsgaard J."/>
        </authorList>
    </citation>
    <scope>NUCLEOTIDE SEQUENCE [LARGE SCALE GENOMIC DNA]</scope>
</reference>
<name>A0A087V0V0_STEMI</name>
<dbReference type="EMBL" id="KL815377">
    <property type="protein sequence ID" value="KFM83239.1"/>
    <property type="molecule type" value="Genomic_DNA"/>
</dbReference>
<protein>
    <submittedName>
        <fullName evidence="1">Uncharacterized protein</fullName>
    </submittedName>
</protein>
<evidence type="ECO:0000313" key="2">
    <source>
        <dbReference type="Proteomes" id="UP000054359"/>
    </source>
</evidence>
<dbReference type="AlphaFoldDB" id="A0A087V0V0"/>
<sequence>MELNEPNSDFWAFARRLKGKKTLNKPIYDDNRIELTNHDKANILAQHFYKQFMPHDNPRDLEFIYEVRHYVQDWLAAPTARNLIDRINKEEVSDITKHLRVKKAPGYDEISDLAIKHN</sequence>
<gene>
    <name evidence="1" type="ORF">X975_13367</name>
</gene>
<keyword evidence="2" id="KW-1185">Reference proteome</keyword>